<reference evidence="5 6" key="1">
    <citation type="submission" date="2014-08" db="EMBL/GenBank/DDBJ databases">
        <title>Complete genome sequence of Corynebacterium deserti GIMN1.010 (=DSM 45689), isolated from desert sand in western China.</title>
        <authorList>
            <person name="Ruckert C."/>
            <person name="Albersmeier A."/>
            <person name="Kalinowski J."/>
        </authorList>
    </citation>
    <scope>NUCLEOTIDE SEQUENCE [LARGE SCALE GENOMIC DNA]</scope>
    <source>
        <strain evidence="5 6">GIMN1.010</strain>
    </source>
</reference>
<dbReference type="InterPro" id="IPR000644">
    <property type="entry name" value="CBS_dom"/>
</dbReference>
<dbReference type="KEGG" id="cdx:CDES_06215"/>
<dbReference type="PANTHER" id="PTHR48108">
    <property type="entry name" value="CBS DOMAIN-CONTAINING PROTEIN CBSX2, CHLOROPLASTIC"/>
    <property type="match status" value="1"/>
</dbReference>
<dbReference type="SMART" id="SM00100">
    <property type="entry name" value="cNMP"/>
    <property type="match status" value="1"/>
</dbReference>
<feature type="domain" description="Cyclic nucleotide-binding" evidence="3">
    <location>
        <begin position="17"/>
        <end position="124"/>
    </location>
</feature>
<evidence type="ECO:0000259" key="4">
    <source>
        <dbReference type="PROSITE" id="PS51371"/>
    </source>
</evidence>
<dbReference type="Gene3D" id="2.60.120.10">
    <property type="entry name" value="Jelly Rolls"/>
    <property type="match status" value="1"/>
</dbReference>
<keyword evidence="1" id="KW-0677">Repeat</keyword>
<dbReference type="PROSITE" id="PS51371">
    <property type="entry name" value="CBS"/>
    <property type="match status" value="2"/>
</dbReference>
<evidence type="ECO:0000313" key="6">
    <source>
        <dbReference type="Proteomes" id="UP000068067"/>
    </source>
</evidence>
<dbReference type="STRING" id="931089.CDES_06215"/>
<dbReference type="RefSeq" id="WP_053544716.1">
    <property type="nucleotide sequence ID" value="NZ_CP009220.1"/>
</dbReference>
<accession>A0A0M4CI38</accession>
<dbReference type="CDD" id="cd00038">
    <property type="entry name" value="CAP_ED"/>
    <property type="match status" value="1"/>
</dbReference>
<dbReference type="InterPro" id="IPR005105">
    <property type="entry name" value="GlnD_Uridyltrans_N"/>
</dbReference>
<dbReference type="SUPFAM" id="SSF81301">
    <property type="entry name" value="Nucleotidyltransferase"/>
    <property type="match status" value="1"/>
</dbReference>
<evidence type="ECO:0000313" key="5">
    <source>
        <dbReference type="EMBL" id="ALC05671.1"/>
    </source>
</evidence>
<organism evidence="5 6">
    <name type="scientific">Corynebacterium deserti GIMN1.010</name>
    <dbReference type="NCBI Taxonomy" id="931089"/>
    <lineage>
        <taxon>Bacteria</taxon>
        <taxon>Bacillati</taxon>
        <taxon>Actinomycetota</taxon>
        <taxon>Actinomycetes</taxon>
        <taxon>Mycobacteriales</taxon>
        <taxon>Corynebacteriaceae</taxon>
        <taxon>Corynebacterium</taxon>
    </lineage>
</organism>
<dbReference type="CDD" id="cd05401">
    <property type="entry name" value="NT_GlnE_GlnD_like"/>
    <property type="match status" value="1"/>
</dbReference>
<dbReference type="GO" id="GO:0008773">
    <property type="term" value="F:[protein-PII] uridylyltransferase activity"/>
    <property type="evidence" value="ECO:0007669"/>
    <property type="project" value="InterPro"/>
</dbReference>
<gene>
    <name evidence="5" type="ORF">CDES_06215</name>
</gene>
<dbReference type="Proteomes" id="UP000068067">
    <property type="component" value="Chromosome"/>
</dbReference>
<dbReference type="PANTHER" id="PTHR48108:SF31">
    <property type="entry name" value="CBS DOMAIN AND CYCLIC NUCLEOTIDE-REGULATED NUCLEOTIDYLTRANSFERASE"/>
    <property type="match status" value="1"/>
</dbReference>
<dbReference type="InterPro" id="IPR018821">
    <property type="entry name" value="DUF294_put_nucleoTrafse_sb-bd"/>
</dbReference>
<sequence length="618" mass="68661">MSVELEEIRDFLAGFEPFAQLPEKELDQLPGKMSMRYFRRGEEIIPFGKPNDYMGVIRSGAVDVLDEQGVLLDRRDAGRSFGYSTMGPENISRYSMVAVEDSLVLRLGREDFAELAARNPELNRYYSSWSKRIRAAADQLRQESSTKVLRTKLGDFKIANPISCEPHCTIKDAALKMDEHAVSSLLIQTDGELQGIITDRDMRSRVVARNLDVSLPVSEIMTENLRCATSQDLAFEAMLLMAELRIHHLPIVDDGQITGIVTSADIMRLLRHDPIYLTADLSRKNTVEELANTFQSAAEVASRFIDRGASAEEVSSLLTVAADSLARRLLTLGEQKLGTPPVPYCFVVVGSQGRKEMGLASDQDNALVLDNSYDEKDHGEYFAALSEFVCNGLDRAGQVLCPGDMMASNPEWRMTVDQWVSTFHTWITAPEPDALLHAQTFFDFRGIYGDIELAKIVHKNAVSMAKGARRLHAHLASLAARRDPPLGFFRGLVVERSGEYGQTLDIKKGGTAGIVQMARLYALATGSDAVGTRERLLAAAGHGQVSHKGSQDLLDAFEFLSATAFQHQTRLIKVGEHPNYHIDPKQLSKMDREHLRDAFSIIKDMQTALATKYPVRNI</sequence>
<dbReference type="Gene3D" id="3.10.580.10">
    <property type="entry name" value="CBS-domain"/>
    <property type="match status" value="1"/>
</dbReference>
<evidence type="ECO:0000259" key="3">
    <source>
        <dbReference type="PROSITE" id="PS50042"/>
    </source>
</evidence>
<evidence type="ECO:0000256" key="2">
    <source>
        <dbReference type="PROSITE-ProRule" id="PRU00703"/>
    </source>
</evidence>
<dbReference type="AlphaFoldDB" id="A0A0M4CI38"/>
<feature type="domain" description="CBS" evidence="4">
    <location>
        <begin position="157"/>
        <end position="213"/>
    </location>
</feature>
<dbReference type="PROSITE" id="PS50042">
    <property type="entry name" value="CNMP_BINDING_3"/>
    <property type="match status" value="1"/>
</dbReference>
<name>A0A0M4CI38_9CORY</name>
<dbReference type="SMART" id="SM00116">
    <property type="entry name" value="CBS"/>
    <property type="match status" value="2"/>
</dbReference>
<keyword evidence="2" id="KW-0129">CBS domain</keyword>
<dbReference type="InterPro" id="IPR046342">
    <property type="entry name" value="CBS_dom_sf"/>
</dbReference>
<dbReference type="InterPro" id="IPR000595">
    <property type="entry name" value="cNMP-bd_dom"/>
</dbReference>
<feature type="domain" description="CBS" evidence="4">
    <location>
        <begin position="221"/>
        <end position="277"/>
    </location>
</feature>
<dbReference type="Pfam" id="PF03445">
    <property type="entry name" value="DUF294"/>
    <property type="match status" value="1"/>
</dbReference>
<protein>
    <submittedName>
        <fullName evidence="5">Signal-transduction protein</fullName>
    </submittedName>
</protein>
<dbReference type="OrthoDB" id="9789996at2"/>
<dbReference type="Pfam" id="PF00027">
    <property type="entry name" value="cNMP_binding"/>
    <property type="match status" value="1"/>
</dbReference>
<dbReference type="PATRIC" id="fig|931089.4.peg.1262"/>
<dbReference type="CDD" id="cd04587">
    <property type="entry name" value="CBS_pair_CAP-ED_NT_Pol-beta-like_DUF294_assoc"/>
    <property type="match status" value="1"/>
</dbReference>
<dbReference type="SUPFAM" id="SSF54631">
    <property type="entry name" value="CBS-domain pair"/>
    <property type="match status" value="1"/>
</dbReference>
<dbReference type="Pfam" id="PF10335">
    <property type="entry name" value="DUF294_C"/>
    <property type="match status" value="1"/>
</dbReference>
<dbReference type="InterPro" id="IPR051462">
    <property type="entry name" value="CBS_domain-containing"/>
</dbReference>
<proteinExistence type="predicted"/>
<dbReference type="Pfam" id="PF00571">
    <property type="entry name" value="CBS"/>
    <property type="match status" value="2"/>
</dbReference>
<dbReference type="InterPro" id="IPR014710">
    <property type="entry name" value="RmlC-like_jellyroll"/>
</dbReference>
<dbReference type="SUPFAM" id="SSF51206">
    <property type="entry name" value="cAMP-binding domain-like"/>
    <property type="match status" value="1"/>
</dbReference>
<keyword evidence="6" id="KW-1185">Reference proteome</keyword>
<dbReference type="InterPro" id="IPR043519">
    <property type="entry name" value="NT_sf"/>
</dbReference>
<dbReference type="EMBL" id="CP009220">
    <property type="protein sequence ID" value="ALC05671.1"/>
    <property type="molecule type" value="Genomic_DNA"/>
</dbReference>
<evidence type="ECO:0000256" key="1">
    <source>
        <dbReference type="ARBA" id="ARBA00022737"/>
    </source>
</evidence>
<dbReference type="InterPro" id="IPR018490">
    <property type="entry name" value="cNMP-bd_dom_sf"/>
</dbReference>